<evidence type="ECO:0000256" key="11">
    <source>
        <dbReference type="PROSITE-ProRule" id="PRU00191"/>
    </source>
</evidence>
<dbReference type="GO" id="GO:0008270">
    <property type="term" value="F:zinc ion binding"/>
    <property type="evidence" value="ECO:0007669"/>
    <property type="project" value="UniProtKB-KW"/>
</dbReference>
<evidence type="ECO:0000256" key="8">
    <source>
        <dbReference type="ARBA" id="ARBA00073081"/>
    </source>
</evidence>
<dbReference type="PRINTS" id="PR00008">
    <property type="entry name" value="DAGPEDOMAIN"/>
</dbReference>
<evidence type="ECO:0000256" key="5">
    <source>
        <dbReference type="ARBA" id="ARBA00022833"/>
    </source>
</evidence>
<dbReference type="InterPro" id="IPR036860">
    <property type="entry name" value="SH2_dom_sf"/>
</dbReference>
<dbReference type="Pfam" id="PF00017">
    <property type="entry name" value="SH2"/>
    <property type="match status" value="1"/>
</dbReference>
<dbReference type="GeneID" id="111249365"/>
<dbReference type="FunFam" id="1.10.555.10:FF:000005">
    <property type="entry name" value="Chimaerin"/>
    <property type="match status" value="1"/>
</dbReference>
<dbReference type="SUPFAM" id="SSF57889">
    <property type="entry name" value="Cysteine-rich domain"/>
    <property type="match status" value="1"/>
</dbReference>
<dbReference type="InParanoid" id="A0A7M7JY63"/>
<evidence type="ECO:0000256" key="4">
    <source>
        <dbReference type="ARBA" id="ARBA00022771"/>
    </source>
</evidence>
<dbReference type="GO" id="GO:0005096">
    <property type="term" value="F:GTPase activator activity"/>
    <property type="evidence" value="ECO:0007669"/>
    <property type="project" value="UniProtKB-KW"/>
</dbReference>
<dbReference type="Pfam" id="PF00620">
    <property type="entry name" value="RhoGAP"/>
    <property type="match status" value="1"/>
</dbReference>
<dbReference type="AlphaFoldDB" id="A0A7M7JY63"/>
<dbReference type="RefSeq" id="XP_022658879.1">
    <property type="nucleotide sequence ID" value="XM_022803144.1"/>
</dbReference>
<comment type="subcellular location">
    <subcellularLocation>
        <location evidence="1">Membrane</location>
        <topology evidence="1">Peripheral membrane protein</topology>
    </subcellularLocation>
</comment>
<organism evidence="16 17">
    <name type="scientific">Varroa destructor</name>
    <name type="common">Honeybee mite</name>
    <dbReference type="NCBI Taxonomy" id="109461"/>
    <lineage>
        <taxon>Eukaryota</taxon>
        <taxon>Metazoa</taxon>
        <taxon>Ecdysozoa</taxon>
        <taxon>Arthropoda</taxon>
        <taxon>Chelicerata</taxon>
        <taxon>Arachnida</taxon>
        <taxon>Acari</taxon>
        <taxon>Parasitiformes</taxon>
        <taxon>Mesostigmata</taxon>
        <taxon>Gamasina</taxon>
        <taxon>Dermanyssoidea</taxon>
        <taxon>Varroidae</taxon>
        <taxon>Varroa</taxon>
    </lineage>
</organism>
<proteinExistence type="predicted"/>
<dbReference type="InterPro" id="IPR020454">
    <property type="entry name" value="DAG/PE-bd"/>
</dbReference>
<evidence type="ECO:0000259" key="14">
    <source>
        <dbReference type="PROSITE" id="PS50081"/>
    </source>
</evidence>
<evidence type="ECO:0000256" key="2">
    <source>
        <dbReference type="ARBA" id="ARBA00022468"/>
    </source>
</evidence>
<evidence type="ECO:0000256" key="1">
    <source>
        <dbReference type="ARBA" id="ARBA00004170"/>
    </source>
</evidence>
<keyword evidence="4" id="KW-0863">Zinc-finger</keyword>
<dbReference type="PROSITE" id="PS00479">
    <property type="entry name" value="ZF_DAG_PE_1"/>
    <property type="match status" value="1"/>
</dbReference>
<dbReference type="OMA" id="CAQNDAM"/>
<dbReference type="PROSITE" id="PS50081">
    <property type="entry name" value="ZF_DAG_PE_2"/>
    <property type="match status" value="1"/>
</dbReference>
<reference evidence="16" key="1">
    <citation type="submission" date="2021-01" db="UniProtKB">
        <authorList>
            <consortium name="EnsemblMetazoa"/>
        </authorList>
    </citation>
    <scope>IDENTIFICATION</scope>
</reference>
<protein>
    <recommendedName>
        <fullName evidence="8">Beta-chimaerin</fullName>
    </recommendedName>
    <alternativeName>
        <fullName evidence="9">Beta-chimerin</fullName>
    </alternativeName>
    <alternativeName>
        <fullName evidence="10">Rho GTPase-activating protein 3</fullName>
    </alternativeName>
</protein>
<feature type="compositionally biased region" description="Low complexity" evidence="12">
    <location>
        <begin position="503"/>
        <end position="532"/>
    </location>
</feature>
<dbReference type="InterPro" id="IPR000980">
    <property type="entry name" value="SH2"/>
</dbReference>
<feature type="compositionally biased region" description="Basic and acidic residues" evidence="12">
    <location>
        <begin position="458"/>
        <end position="475"/>
    </location>
</feature>
<evidence type="ECO:0000256" key="6">
    <source>
        <dbReference type="ARBA" id="ARBA00022999"/>
    </source>
</evidence>
<keyword evidence="6 11" id="KW-0727">SH2 domain</keyword>
<feature type="domain" description="SH2" evidence="13">
    <location>
        <begin position="97"/>
        <end position="167"/>
    </location>
</feature>
<keyword evidence="3" id="KW-0479">Metal-binding</keyword>
<keyword evidence="2" id="KW-0343">GTPase activation</keyword>
<dbReference type="Gene3D" id="3.30.60.20">
    <property type="match status" value="1"/>
</dbReference>
<evidence type="ECO:0000259" key="13">
    <source>
        <dbReference type="PROSITE" id="PS50001"/>
    </source>
</evidence>
<dbReference type="FunFam" id="3.30.505.10:FF:000019">
    <property type="entry name" value="Chimaerin"/>
    <property type="match status" value="1"/>
</dbReference>
<dbReference type="Gene3D" id="3.30.505.10">
    <property type="entry name" value="SH2 domain"/>
    <property type="match status" value="1"/>
</dbReference>
<evidence type="ECO:0000256" key="7">
    <source>
        <dbReference type="ARBA" id="ARBA00023136"/>
    </source>
</evidence>
<keyword evidence="5" id="KW-0862">Zinc</keyword>
<feature type="domain" description="Rho-GAP" evidence="15">
    <location>
        <begin position="674"/>
        <end position="865"/>
    </location>
</feature>
<accession>A0A7M7JY63</accession>
<keyword evidence="7" id="KW-0472">Membrane</keyword>
<dbReference type="GO" id="GO:0007165">
    <property type="term" value="P:signal transduction"/>
    <property type="evidence" value="ECO:0007669"/>
    <property type="project" value="InterPro"/>
</dbReference>
<evidence type="ECO:0000256" key="3">
    <source>
        <dbReference type="ARBA" id="ARBA00022723"/>
    </source>
</evidence>
<dbReference type="FunFam" id="3.30.60.20:FF:000025">
    <property type="entry name" value="Chimaerin"/>
    <property type="match status" value="1"/>
</dbReference>
<dbReference type="InterPro" id="IPR051854">
    <property type="entry name" value="Rho-type_GAP"/>
</dbReference>
<sequence>MPKARWNEKIADKAQVLWAAMRLAYGKYPVAKQILASNTQMEGSPGDINCGGDGPQTDDVRNLWKSYLYHMQQKAPSPKRIICSKDLPTRPQHYGKEYHGAMERDEAERLVRAEGEGAYLVRESSREPGQYSLVFLFDGQPKNYRLYYTDNQHYVGSKRFNTLQDLVADGLITMYLNTHAGEYIRQMCNEVSYEDSPYLTLNQSKKHMYYKSTRRRMKDKKPPVPPVRRHDPPAPPARPPRVEEDQPSVIDGANHQYDEPEFTQPPVSTRSGVGGGACSMPPLSEACLEELPEPPSDLMDSPPPDDLPKLRHPPSSHSSNGAHMGLESCVTVNNGESIAQHRRSEPQQPINRRSYVEDPLQQQHYQQPVTNLRRLADAPLPTSSHESQPFAEIIKDQFQSQHTSRRNVAAIADVDGGIAQERPLRKGYHHYNQGGAAVPSAKGVDQIRHSHHQHGLGHGRDRGHNRDRDPHSHQEPRHHRHSQQQQKDHHQILVHNHHRESNHQQQQVTQPQHQLQQLQQHQKELQNQQAQKQQAYGHGILMDRGVAGSRVPPLGFPLASLQDSTAWSADVSDDRVTAFHEGSPSSEADDERDDSDDQEEDLPNAKDFEKAHVFKVHNFMGLPWCDFCGNFMWGLIAQGVKCEDCGFSAHSKCSEKIPNDCTPESKFVKRVFGVDLTTLCKLHDMARPFVIEMCIKEVELRGMQVEGLYRVSGSKDEIEQLQASFEQHGDRTPLDIKTYEDINVVSGCLKNFFRLLPIPLITYDTYGMFVNAVRRLELDDKVDGLKAAVRCLPPAHYQSLKYLIQHLNRVTEHAKLNKMSADNLSRIFAPTLLRSPDSMGIDLQAALQTEAIVVETLIMNHRAIMERGD</sequence>
<dbReference type="SMART" id="SM00324">
    <property type="entry name" value="RhoGAP"/>
    <property type="match status" value="1"/>
</dbReference>
<dbReference type="InterPro" id="IPR008936">
    <property type="entry name" value="Rho_GTPase_activation_prot"/>
</dbReference>
<dbReference type="Pfam" id="PF00130">
    <property type="entry name" value="C1_1"/>
    <property type="match status" value="1"/>
</dbReference>
<evidence type="ECO:0000313" key="17">
    <source>
        <dbReference type="Proteomes" id="UP000594260"/>
    </source>
</evidence>
<dbReference type="PANTHER" id="PTHR46075">
    <property type="entry name" value="CHIMERIN FAMILY MEMBER"/>
    <property type="match status" value="1"/>
</dbReference>
<feature type="region of interest" description="Disordered" evidence="12">
    <location>
        <begin position="578"/>
        <end position="602"/>
    </location>
</feature>
<feature type="region of interest" description="Disordered" evidence="12">
    <location>
        <begin position="209"/>
        <end position="324"/>
    </location>
</feature>
<name>A0A7M7JY63_VARDE</name>
<feature type="region of interest" description="Disordered" evidence="12">
    <location>
        <begin position="429"/>
        <end position="532"/>
    </location>
</feature>
<dbReference type="GO" id="GO:0016020">
    <property type="term" value="C:membrane"/>
    <property type="evidence" value="ECO:0007669"/>
    <property type="project" value="UniProtKB-SubCell"/>
</dbReference>
<dbReference type="InterPro" id="IPR046349">
    <property type="entry name" value="C1-like_sf"/>
</dbReference>
<dbReference type="SUPFAM" id="SSF55550">
    <property type="entry name" value="SH2 domain"/>
    <property type="match status" value="1"/>
</dbReference>
<dbReference type="PROSITE" id="PS50238">
    <property type="entry name" value="RHOGAP"/>
    <property type="match status" value="1"/>
</dbReference>
<evidence type="ECO:0000256" key="9">
    <source>
        <dbReference type="ARBA" id="ARBA00076015"/>
    </source>
</evidence>
<evidence type="ECO:0000259" key="15">
    <source>
        <dbReference type="PROSITE" id="PS50238"/>
    </source>
</evidence>
<dbReference type="InterPro" id="IPR002219">
    <property type="entry name" value="PKC_DAG/PE"/>
</dbReference>
<dbReference type="Proteomes" id="UP000594260">
    <property type="component" value="Unplaced"/>
</dbReference>
<feature type="domain" description="Phorbol-ester/DAG-type" evidence="14">
    <location>
        <begin position="611"/>
        <end position="661"/>
    </location>
</feature>
<dbReference type="SMART" id="SM00109">
    <property type="entry name" value="C1"/>
    <property type="match status" value="1"/>
</dbReference>
<evidence type="ECO:0000256" key="12">
    <source>
        <dbReference type="SAM" id="MobiDB-lite"/>
    </source>
</evidence>
<evidence type="ECO:0000256" key="10">
    <source>
        <dbReference type="ARBA" id="ARBA00077047"/>
    </source>
</evidence>
<dbReference type="SMART" id="SM00252">
    <property type="entry name" value="SH2"/>
    <property type="match status" value="1"/>
</dbReference>
<dbReference type="Gene3D" id="1.10.555.10">
    <property type="entry name" value="Rho GTPase activation protein"/>
    <property type="match status" value="1"/>
</dbReference>
<dbReference type="OrthoDB" id="3196451at2759"/>
<dbReference type="EnsemblMetazoa" id="XM_022803144">
    <property type="protein sequence ID" value="XP_022658879"/>
    <property type="gene ID" value="LOC111249365"/>
</dbReference>
<dbReference type="CDD" id="cd20806">
    <property type="entry name" value="C1_CHN"/>
    <property type="match status" value="1"/>
</dbReference>
<dbReference type="PANTHER" id="PTHR46075:SF2">
    <property type="entry name" value="RHO GTPASE ACTIVATING PROTEIN AT 5A, ISOFORM A"/>
    <property type="match status" value="1"/>
</dbReference>
<dbReference type="FunCoup" id="A0A7M7JY63">
    <property type="interactions" value="151"/>
</dbReference>
<dbReference type="SUPFAM" id="SSF48350">
    <property type="entry name" value="GTPase activation domain, GAP"/>
    <property type="match status" value="1"/>
</dbReference>
<feature type="compositionally biased region" description="Basic residues" evidence="12">
    <location>
        <begin position="209"/>
        <end position="219"/>
    </location>
</feature>
<dbReference type="InterPro" id="IPR000198">
    <property type="entry name" value="RhoGAP_dom"/>
</dbReference>
<keyword evidence="17" id="KW-1185">Reference proteome</keyword>
<feature type="compositionally biased region" description="Acidic residues" evidence="12">
    <location>
        <begin position="587"/>
        <end position="602"/>
    </location>
</feature>
<dbReference type="PROSITE" id="PS50001">
    <property type="entry name" value="SH2"/>
    <property type="match status" value="1"/>
</dbReference>
<evidence type="ECO:0000313" key="16">
    <source>
        <dbReference type="EnsemblMetazoa" id="XP_022658879"/>
    </source>
</evidence>
<dbReference type="KEGG" id="vde:111249365"/>